<dbReference type="InterPro" id="IPR003591">
    <property type="entry name" value="Leu-rich_rpt_typical-subtyp"/>
</dbReference>
<dbReference type="SMART" id="SM00365">
    <property type="entry name" value="LRR_SD22"/>
    <property type="match status" value="7"/>
</dbReference>
<dbReference type="Gene3D" id="2.60.40.150">
    <property type="entry name" value="C2 domain"/>
    <property type="match status" value="1"/>
</dbReference>
<dbReference type="InterPro" id="IPR035892">
    <property type="entry name" value="C2_domain_sf"/>
</dbReference>
<dbReference type="Pfam" id="PF13855">
    <property type="entry name" value="LRR_8"/>
    <property type="match status" value="3"/>
</dbReference>
<feature type="compositionally biased region" description="Low complexity" evidence="3">
    <location>
        <begin position="246"/>
        <end position="283"/>
    </location>
</feature>
<dbReference type="CDD" id="cd11292">
    <property type="entry name" value="gelsolin_S3_like"/>
    <property type="match status" value="1"/>
</dbReference>
<proteinExistence type="predicted"/>
<dbReference type="EMBL" id="NJHN03000106">
    <property type="protein sequence ID" value="KAH9414647.1"/>
    <property type="molecule type" value="Genomic_DNA"/>
</dbReference>
<feature type="compositionally biased region" description="Low complexity" evidence="3">
    <location>
        <begin position="651"/>
        <end position="664"/>
    </location>
</feature>
<dbReference type="Proteomes" id="UP000887458">
    <property type="component" value="Unassembled WGS sequence"/>
</dbReference>
<dbReference type="CDD" id="cd11291">
    <property type="entry name" value="gelsolin_S6_like"/>
    <property type="match status" value="1"/>
</dbReference>
<dbReference type="SMART" id="SM00262">
    <property type="entry name" value="GEL"/>
    <property type="match status" value="5"/>
</dbReference>
<dbReference type="Gene3D" id="3.40.20.10">
    <property type="entry name" value="Severin"/>
    <property type="match status" value="6"/>
</dbReference>
<dbReference type="PROSITE" id="PS51450">
    <property type="entry name" value="LRR"/>
    <property type="match status" value="5"/>
</dbReference>
<evidence type="ECO:0000256" key="3">
    <source>
        <dbReference type="SAM" id="MobiDB-lite"/>
    </source>
</evidence>
<dbReference type="SUPFAM" id="SSF52058">
    <property type="entry name" value="L domain-like"/>
    <property type="match status" value="1"/>
</dbReference>
<gene>
    <name evidence="5" type="ORF">DERP_014154</name>
</gene>
<dbReference type="PROSITE" id="PS50004">
    <property type="entry name" value="C2"/>
    <property type="match status" value="1"/>
</dbReference>
<dbReference type="CDD" id="cd11290">
    <property type="entry name" value="gelsolin_S1_like"/>
    <property type="match status" value="1"/>
</dbReference>
<dbReference type="Gene3D" id="3.80.10.10">
    <property type="entry name" value="Ribonuclease Inhibitor"/>
    <property type="match status" value="3"/>
</dbReference>
<evidence type="ECO:0000313" key="6">
    <source>
        <dbReference type="Proteomes" id="UP000887458"/>
    </source>
</evidence>
<dbReference type="SUPFAM" id="SSF55753">
    <property type="entry name" value="Actin depolymerizing proteins"/>
    <property type="match status" value="6"/>
</dbReference>
<evidence type="ECO:0000256" key="2">
    <source>
        <dbReference type="ARBA" id="ARBA00022737"/>
    </source>
</evidence>
<dbReference type="CDD" id="cd08688">
    <property type="entry name" value="C2_KIAA0528-like"/>
    <property type="match status" value="1"/>
</dbReference>
<feature type="compositionally biased region" description="Polar residues" evidence="3">
    <location>
        <begin position="228"/>
        <end position="239"/>
    </location>
</feature>
<dbReference type="PRINTS" id="PR00597">
    <property type="entry name" value="GELSOLIN"/>
</dbReference>
<reference evidence="5 6" key="2">
    <citation type="journal article" date="2022" name="Mol. Biol. Evol.">
        <title>Comparative Genomics Reveals Insights into the Divergent Evolution of Astigmatic Mites and Household Pest Adaptations.</title>
        <authorList>
            <person name="Xiong Q."/>
            <person name="Wan A.T."/>
            <person name="Liu X."/>
            <person name="Fung C.S."/>
            <person name="Xiao X."/>
            <person name="Malainual N."/>
            <person name="Hou J."/>
            <person name="Wang L."/>
            <person name="Wang M."/>
            <person name="Yang K.Y."/>
            <person name="Cui Y."/>
            <person name="Leung E.L."/>
            <person name="Nong W."/>
            <person name="Shin S.K."/>
            <person name="Au S.W."/>
            <person name="Jeong K.Y."/>
            <person name="Chew F.T."/>
            <person name="Hui J.H."/>
            <person name="Leung T.F."/>
            <person name="Tungtrongchitr A."/>
            <person name="Zhong N."/>
            <person name="Liu Z."/>
            <person name="Tsui S.K."/>
        </authorList>
    </citation>
    <scope>NUCLEOTIDE SEQUENCE [LARGE SCALE GENOMIC DNA]</scope>
    <source>
        <strain evidence="5">Derp</strain>
    </source>
</reference>
<dbReference type="SMART" id="SM00369">
    <property type="entry name" value="LRR_TYP"/>
    <property type="match status" value="10"/>
</dbReference>
<dbReference type="SUPFAM" id="SSF49562">
    <property type="entry name" value="C2 domain (Calcium/lipid-binding domain, CaLB)"/>
    <property type="match status" value="1"/>
</dbReference>
<dbReference type="InterPro" id="IPR001611">
    <property type="entry name" value="Leu-rich_rpt"/>
</dbReference>
<dbReference type="PANTHER" id="PTHR37412:SF2">
    <property type="entry name" value="C2 DOMAIN-CONTAINING PROTEIN 5"/>
    <property type="match status" value="1"/>
</dbReference>
<dbReference type="Pfam" id="PF23025">
    <property type="entry name" value="YbjQ_2"/>
    <property type="match status" value="3"/>
</dbReference>
<keyword evidence="1" id="KW-0433">Leucine-rich repeat</keyword>
<dbReference type="InterPro" id="IPR056431">
    <property type="entry name" value="C2CD5_YbjQ-rel_dom"/>
</dbReference>
<dbReference type="InterPro" id="IPR057815">
    <property type="entry name" value="C2CD5_C"/>
</dbReference>
<evidence type="ECO:0000259" key="4">
    <source>
        <dbReference type="PROSITE" id="PS50004"/>
    </source>
</evidence>
<reference evidence="5 6" key="1">
    <citation type="journal article" date="2018" name="J. Allergy Clin. Immunol.">
        <title>High-quality assembly of Dermatophagoides pteronyssinus genome and transcriptome reveals a wide range of novel allergens.</title>
        <authorList>
            <person name="Liu X.Y."/>
            <person name="Yang K.Y."/>
            <person name="Wang M.Q."/>
            <person name="Kwok J.S."/>
            <person name="Zeng X."/>
            <person name="Yang Z."/>
            <person name="Xiao X.J."/>
            <person name="Lau C.P."/>
            <person name="Li Y."/>
            <person name="Huang Z.M."/>
            <person name="Ba J.G."/>
            <person name="Yim A.K."/>
            <person name="Ouyang C.Y."/>
            <person name="Ngai S.M."/>
            <person name="Chan T.F."/>
            <person name="Leung E.L."/>
            <person name="Liu L."/>
            <person name="Liu Z.G."/>
            <person name="Tsui S.K."/>
        </authorList>
    </citation>
    <scope>NUCLEOTIDE SEQUENCE [LARGE SCALE GENOMIC DNA]</scope>
    <source>
        <strain evidence="5">Derp</strain>
    </source>
</reference>
<dbReference type="InterPro" id="IPR038983">
    <property type="entry name" value="C2CD5"/>
</dbReference>
<dbReference type="SMART" id="SM00364">
    <property type="entry name" value="LRR_BAC"/>
    <property type="match status" value="5"/>
</dbReference>
<dbReference type="InterPro" id="IPR029006">
    <property type="entry name" value="ADF-H/Gelsolin-like_dom_sf"/>
</dbReference>
<comment type="caution">
    <text evidence="5">The sequence shown here is derived from an EMBL/GenBank/DDBJ whole genome shotgun (WGS) entry which is preliminary data.</text>
</comment>
<dbReference type="InterPro" id="IPR007122">
    <property type="entry name" value="Villin/Gelsolin"/>
</dbReference>
<keyword evidence="2" id="KW-0677">Repeat</keyword>
<dbReference type="PANTHER" id="PTHR37412">
    <property type="entry name" value="C2 DOMAIN-CONTAINING PROTEIN 5"/>
    <property type="match status" value="1"/>
</dbReference>
<dbReference type="Pfam" id="PF00168">
    <property type="entry name" value="C2"/>
    <property type="match status" value="1"/>
</dbReference>
<dbReference type="SMART" id="SM00239">
    <property type="entry name" value="C2"/>
    <property type="match status" value="1"/>
</dbReference>
<name>A0ABQ8IWI7_DERPT</name>
<dbReference type="InterPro" id="IPR032675">
    <property type="entry name" value="LRR_dom_sf"/>
</dbReference>
<dbReference type="InterPro" id="IPR037785">
    <property type="entry name" value="C2_C2CD5"/>
</dbReference>
<feature type="compositionally biased region" description="Basic and acidic residues" evidence="3">
    <location>
        <begin position="668"/>
        <end position="677"/>
    </location>
</feature>
<sequence>MPGKVKVRILAGRNLPVMDKSSDASDAFVEVKLGGTTYKTEVYRRSLNPYWNSEWFRFEIDDEELQDEPLQIRIMDYDTYSANDAIGKVYIDLNPLLQKDSKHVLSGWFPIYDTMHGIPSNEARQTLFSKISGEVQRKIGIKALDLGGNAVVGYQQHFDLEGESGIVVRGIGTAVLITKLVSINNNLATDILPSSSIPVEELTCKSASPTVQLYNGSTNIFIKDSNQDAEQQPQQQSINKTDKHSNSSCLRRLSDSDLNQLSNQHNQSNNSVDVASSSSSTSFNMTTSTTATTILNITNNNNKSSNIMNKMKLSPEKLQLLEYPFLTLKTFPTGLIANLGGIISARSVKLLDQINNPDDPETRDAWWTELRKEIRSHKKTLNCNAVLGYTETAYINDEICILSACGTAALLKTSETDIEQLYNHYNQNVANTTNNINDSKSHFYDFKSSFIQSNHSQHQLKSLNINQTTNTTTTCHICHVPYQDNQVPFPTNLMLCSLCNKYKVPDFLFMTIEPYDSVPTIGYGTLIQARVCRPKRESKGEACAKEISDSLPFLEYELYRQLLTKLKIKGMNCLFNISIQISFGENMLVAVATGTGAFLSPLHPPSPPKISSGKGTWCSKLNEIQALISDSIARNRKLYNLSSTSQDSKRTLTTSTTATNALNNNDEDLIKNDDNEQKVNNNNSNQTVDPVESKDTCVLLEVDDTEDADIISLMIDSDVPKGFDVCNSEYMPGKECQFVCNLQMFAQVYRTKLQSIKQFGHQFDWIIQSLFIKFRSLIPCCLTDLKFRIDIPEADIIQITLTGTAIGMGPPSKMQPSSRQRSITVQSEHQDNDLIFIMDNVNDMQNEVNHCEQQKNQYHYHSTPNEHFGIELTPLSYIPKAQISNYLGNLDFFFIRESSSIRDYGGLSGFVHNFMTEVFAIVRSHVSSLSGNAMTSFHVTQLLLLFNPHKNQAQCLINVAGDVVQANYFEEKFPKEMINMTGLRWLKLDSSRIDWVPEEMATMNKLESISLAKNNLVTLHGELSSLKTLRSLVLRHNRINNNGIPVDLFKLDELFVLDLSHNCLKSVPEDLEKCRTLLVLNLSNNQIDTIPNPLFINLTDLLNLDLSNNNLVTLPPQMRRLVNLQVLNLSNNPLGHNQLKQLQSLHSLQSLNLSNTQRSLHNMPTSLDNLVNLTELNLSSNDLHRIPDVVYTLSSLKRLNLSDNQIVEISSNIDQCWVNLEVLNLSRNRLKALPQSLSKLERLRCLYLNDNELIFDGIPNSIGKLYNLEIFMASNNNLELIPEGVVRCGKLKKLILSKNKLVTLPDAIYFLTDLKVLDLADNPDLILPPKPAELKENNKNIYNIDFNINNQFRNASANYGNGLNQMNSSCSKDPIARKLRLVRRAKEMTNESDSSKVLKAMTELAKENENIDAHIYETADTNLKPKRWEESLEKPPLDYSDYFEDDVGQFMGILVWEIDNFYPSRLDEACFGKFYEADCYIILKTFENENQNPDWDIYYWIGSETSLDKKACAAIHAVNLRNYLSAKCRTIREEQGEESEQFLSLFPEGITYIKGGRTLSGFYTVEEVAVAIRLYRLHEVSNQQLYMESVAVNICSLDTRFVFILDTGYKIYVWNGKRSKNTVKQKARLLVEKIKKEERKNKTTLEFVDQYQEPEEFWTEFDNQDITNIDHNFLVEGIEDFRPTSPVLYQVCLGTGYLELPQIRYKPKQLSKSHFESKNVYIMDIVTDVYIWVGRKSARLVRAAALKLAQELFAMIKRPEYAMVTRCLEGVETQSFKSRFATWDEIVAVDFTRTAKSVQQIGADMNKWLSEHSDFKYDLNALFMPRQPIVPKTESLQLAQEWNEDLINMEAFVLENKTFKKLPEEELGHFFAGECYFFLCRYYWIPDTESHDGEEEEDDLADEDAQFWIVYFWQGREASNMGWLTFTFTVQSKFEAWFKDKLKIIRFQQQQENAKFLSHFKRKFVIHSGRRDLNRSPSERLIRPGQNEFYHLRSNCDMLTLRTIQLNLDKPAFLYSAFTYILKIESANCFPSDNHVFIWVGSAVDDDDVQVAKEIVSQMYPSDKYPMTVINEGFEPELFKQQFKTFNIDTDCSFMSYSRLFRCSNDKGYFTVSEKCSDFCQDDLVDEDIMILDNGVQVFIWLGSRCSEMEVKLAYKSAQVYVQNMKLKQPERPRTLMLTLKGKETRKFSKCFHGWSQFKSVNDPRIQLDQKMLPIIYEHTNFYQKSKTKNDNN</sequence>
<dbReference type="Pfam" id="PF23128">
    <property type="entry name" value="YbjQ_4"/>
    <property type="match status" value="1"/>
</dbReference>
<dbReference type="InterPro" id="IPR000008">
    <property type="entry name" value="C2_dom"/>
</dbReference>
<keyword evidence="6" id="KW-1185">Reference proteome</keyword>
<evidence type="ECO:0000313" key="5">
    <source>
        <dbReference type="EMBL" id="KAH9414647.1"/>
    </source>
</evidence>
<dbReference type="Pfam" id="PF00626">
    <property type="entry name" value="Gelsolin"/>
    <property type="match status" value="4"/>
</dbReference>
<dbReference type="CDD" id="cd11280">
    <property type="entry name" value="gelsolin_like"/>
    <property type="match status" value="2"/>
</dbReference>
<dbReference type="InterPro" id="IPR007123">
    <property type="entry name" value="Gelsolin-like_dom"/>
</dbReference>
<protein>
    <recommendedName>
        <fullName evidence="4">C2 domain-containing protein</fullName>
    </recommendedName>
</protein>
<feature type="domain" description="C2" evidence="4">
    <location>
        <begin position="1"/>
        <end position="109"/>
    </location>
</feature>
<dbReference type="InterPro" id="IPR056430">
    <property type="entry name" value="C2CD5_YbjQ-like_dom"/>
</dbReference>
<dbReference type="Pfam" id="PF23028">
    <property type="entry name" value="YbjQ_3"/>
    <property type="match status" value="1"/>
</dbReference>
<feature type="region of interest" description="Disordered" evidence="3">
    <location>
        <begin position="226"/>
        <end position="283"/>
    </location>
</feature>
<feature type="region of interest" description="Disordered" evidence="3">
    <location>
        <begin position="649"/>
        <end position="690"/>
    </location>
</feature>
<accession>A0ABQ8IWI7</accession>
<evidence type="ECO:0000256" key="1">
    <source>
        <dbReference type="ARBA" id="ARBA00022614"/>
    </source>
</evidence>
<organism evidence="5 6">
    <name type="scientific">Dermatophagoides pteronyssinus</name>
    <name type="common">European house dust mite</name>
    <dbReference type="NCBI Taxonomy" id="6956"/>
    <lineage>
        <taxon>Eukaryota</taxon>
        <taxon>Metazoa</taxon>
        <taxon>Ecdysozoa</taxon>
        <taxon>Arthropoda</taxon>
        <taxon>Chelicerata</taxon>
        <taxon>Arachnida</taxon>
        <taxon>Acari</taxon>
        <taxon>Acariformes</taxon>
        <taxon>Sarcoptiformes</taxon>
        <taxon>Astigmata</taxon>
        <taxon>Psoroptidia</taxon>
        <taxon>Analgoidea</taxon>
        <taxon>Pyroglyphidae</taxon>
        <taxon>Dermatophagoidinae</taxon>
        <taxon>Dermatophagoides</taxon>
    </lineage>
</organism>